<dbReference type="Proteomes" id="UP000076476">
    <property type="component" value="Unassembled WGS sequence"/>
</dbReference>
<evidence type="ECO:0000313" key="2">
    <source>
        <dbReference type="EMBL" id="KZN95516.1"/>
    </source>
</evidence>
<proteinExistence type="predicted"/>
<dbReference type="KEGG" id="apak:AP3564_00540"/>
<reference evidence="1 4" key="2">
    <citation type="submission" date="2016-10" db="EMBL/GenBank/DDBJ databases">
        <title>The whole genome sequencing and assembly of Aeribacillus pallidus KCTC3564 strain.</title>
        <authorList>
            <person name="Lee Y.-J."/>
            <person name="Park M.-K."/>
            <person name="Yi H."/>
            <person name="Bahn Y.-S."/>
            <person name="Kim J.F."/>
            <person name="Lee D.-W."/>
        </authorList>
    </citation>
    <scope>NUCLEOTIDE SEQUENCE [LARGE SCALE GENOMIC DNA]</scope>
    <source>
        <strain evidence="1 4">KCTC3564</strain>
    </source>
</reference>
<reference evidence="2 3" key="1">
    <citation type="submission" date="2016-04" db="EMBL/GenBank/DDBJ databases">
        <title>Draft genome sequence of Aeribacillus pallidus 8m3 from petroleum reservoir.</title>
        <authorList>
            <person name="Poltaraus A.B."/>
            <person name="Nazina T.N."/>
            <person name="Tourova T.P."/>
            <person name="Malakho S.M."/>
            <person name="Korshunova A.V."/>
            <person name="Sokolova D.S."/>
        </authorList>
    </citation>
    <scope>NUCLEOTIDE SEQUENCE [LARGE SCALE GENOMIC DNA]</scope>
    <source>
        <strain evidence="2 3">8m3</strain>
    </source>
</reference>
<evidence type="ECO:0000313" key="3">
    <source>
        <dbReference type="Proteomes" id="UP000076476"/>
    </source>
</evidence>
<dbReference type="OrthoDB" id="7544904at2"/>
<dbReference type="RefSeq" id="WP_063388861.1">
    <property type="nucleotide sequence ID" value="NZ_CP017703.1"/>
</dbReference>
<accession>A0A165X1F4</accession>
<keyword evidence="3" id="KW-1185">Reference proteome</keyword>
<dbReference type="SUPFAM" id="SSF75005">
    <property type="entry name" value="Arabinanase/levansucrase/invertase"/>
    <property type="match status" value="1"/>
</dbReference>
<dbReference type="InterPro" id="IPR023296">
    <property type="entry name" value="Glyco_hydro_beta-prop_sf"/>
</dbReference>
<dbReference type="PANTHER" id="PTHR37036:SF2">
    <property type="entry name" value="DUF1861 FAMILY PROTEIN"/>
    <property type="match status" value="1"/>
</dbReference>
<evidence type="ECO:0008006" key="5">
    <source>
        <dbReference type="Google" id="ProtNLM"/>
    </source>
</evidence>
<dbReference type="Gene3D" id="2.115.10.20">
    <property type="entry name" value="Glycosyl hydrolase domain, family 43"/>
    <property type="match status" value="1"/>
</dbReference>
<dbReference type="InterPro" id="IPR015045">
    <property type="entry name" value="MPT-1-like_LmxM"/>
</dbReference>
<sequence length="313" mass="34807">MRLEKTGIKSSAKLLKEFENAPQPINPQKLIFKGVGNRDVYNISAPFLDDGELVIAGRVEPRNSEHSEVYFFVNRDGKWIPKEGAPKFQLQDPFVTRIGGDLVFGGVEIFPHPTFKSSLWWRTLFYKGKNIADLEKFAKGPEGMKDIRVIELKDGSIGVLTRPQGEKGGLGKIGFIRIPTLDDLNPENLEKATLLEGQFTDEEWGGANELHLLSNGLIGVLGHIASKDEQGNRHYYPMVFVLDPDTMKFSDMELIATRSHFLKGAAKRPDLVNVVFSGGLIRKGDGTADLYVGTSDAEAQKITIADPFVKYEK</sequence>
<name>A0A165X1F4_9BACI</name>
<evidence type="ECO:0000313" key="4">
    <source>
        <dbReference type="Proteomes" id="UP000214606"/>
    </source>
</evidence>
<dbReference type="GeneID" id="301127681"/>
<dbReference type="EMBL" id="CP017703">
    <property type="protein sequence ID" value="ASS88944.1"/>
    <property type="molecule type" value="Genomic_DNA"/>
</dbReference>
<protein>
    <recommendedName>
        <fullName evidence="5">DUF1861 family protein</fullName>
    </recommendedName>
</protein>
<dbReference type="Proteomes" id="UP000214606">
    <property type="component" value="Chromosome"/>
</dbReference>
<dbReference type="AlphaFoldDB" id="A0A165X1F4"/>
<dbReference type="Pfam" id="PF08950">
    <property type="entry name" value="DUF1861"/>
    <property type="match status" value="1"/>
</dbReference>
<gene>
    <name evidence="1" type="ORF">AP3564_00540</name>
    <name evidence="2" type="ORF">AZI98_13830</name>
</gene>
<dbReference type="PANTHER" id="PTHR37036">
    <property type="match status" value="1"/>
</dbReference>
<organism evidence="2 3">
    <name type="scientific">Aeribacillus pallidus</name>
    <dbReference type="NCBI Taxonomy" id="33936"/>
    <lineage>
        <taxon>Bacteria</taxon>
        <taxon>Bacillati</taxon>
        <taxon>Bacillota</taxon>
        <taxon>Bacilli</taxon>
        <taxon>Bacillales</taxon>
        <taxon>Bacillaceae</taxon>
        <taxon>Aeribacillus</taxon>
    </lineage>
</organism>
<dbReference type="EMBL" id="LWBR01000048">
    <property type="protein sequence ID" value="KZN95516.1"/>
    <property type="molecule type" value="Genomic_DNA"/>
</dbReference>
<evidence type="ECO:0000313" key="1">
    <source>
        <dbReference type="EMBL" id="ASS88944.1"/>
    </source>
</evidence>